<keyword evidence="2" id="KW-0472">Membrane</keyword>
<protein>
    <submittedName>
        <fullName evidence="3">Uncharacterized protein</fullName>
    </submittedName>
</protein>
<evidence type="ECO:0000256" key="1">
    <source>
        <dbReference type="SAM" id="MobiDB-lite"/>
    </source>
</evidence>
<evidence type="ECO:0000256" key="2">
    <source>
        <dbReference type="SAM" id="Phobius"/>
    </source>
</evidence>
<keyword evidence="2" id="KW-1133">Transmembrane helix</keyword>
<dbReference type="RefSeq" id="WP_114448987.1">
    <property type="nucleotide sequence ID" value="NZ_QPHM01000001.1"/>
</dbReference>
<feature type="transmembrane region" description="Helical" evidence="2">
    <location>
        <begin position="18"/>
        <end position="36"/>
    </location>
</feature>
<name>A0A368NB20_9EURY</name>
<feature type="region of interest" description="Disordered" evidence="1">
    <location>
        <begin position="40"/>
        <end position="69"/>
    </location>
</feature>
<comment type="caution">
    <text evidence="3">The sequence shown here is derived from an EMBL/GenBank/DDBJ whole genome shotgun (WGS) entry which is preliminary data.</text>
</comment>
<keyword evidence="4" id="KW-1185">Reference proteome</keyword>
<accession>A0A368NB20</accession>
<sequence>MESGDEADVDPPLARGEFALLGSLVVVLVAAVALGMGGSAGTTAAGADREPTPTPAATAAGAAQQSTTDSTPAIAMRVRSVESCGTRCRAVTVALSNEGSAPATDVRVSTRITTGGSLVWDGRSDVGRLDAGRTVTRTRTVRVGYADAARIEANDGVVRIETTVRTASGTRVFTERRDVS</sequence>
<evidence type="ECO:0000313" key="3">
    <source>
        <dbReference type="EMBL" id="RCU47426.1"/>
    </source>
</evidence>
<dbReference type="Proteomes" id="UP000252189">
    <property type="component" value="Unassembled WGS sequence"/>
</dbReference>
<gene>
    <name evidence="3" type="ORF">DU504_09005</name>
</gene>
<feature type="compositionally biased region" description="Low complexity" evidence="1">
    <location>
        <begin position="55"/>
        <end position="69"/>
    </location>
</feature>
<dbReference type="AlphaFoldDB" id="A0A368NB20"/>
<reference evidence="3 4" key="1">
    <citation type="submission" date="2018-07" db="EMBL/GenBank/DDBJ databases">
        <title>Genome sequences of Haloplanus salinus JCM 18368T.</title>
        <authorList>
            <person name="Kim Y.B."/>
            <person name="Roh S.W."/>
        </authorList>
    </citation>
    <scope>NUCLEOTIDE SEQUENCE [LARGE SCALE GENOMIC DNA]</scope>
    <source>
        <strain evidence="3 4">JCM 18368</strain>
    </source>
</reference>
<evidence type="ECO:0000313" key="4">
    <source>
        <dbReference type="Proteomes" id="UP000252189"/>
    </source>
</evidence>
<organism evidence="3 4">
    <name type="scientific">Haloplanus salinus</name>
    <dbReference type="NCBI Taxonomy" id="1126245"/>
    <lineage>
        <taxon>Archaea</taxon>
        <taxon>Methanobacteriati</taxon>
        <taxon>Methanobacteriota</taxon>
        <taxon>Stenosarchaea group</taxon>
        <taxon>Halobacteria</taxon>
        <taxon>Halobacteriales</taxon>
        <taxon>Haloferacaceae</taxon>
        <taxon>Haloplanus</taxon>
    </lineage>
</organism>
<dbReference type="OrthoDB" id="205469at2157"/>
<proteinExistence type="predicted"/>
<keyword evidence="2" id="KW-0812">Transmembrane</keyword>
<dbReference type="EMBL" id="QPHM01000001">
    <property type="protein sequence ID" value="RCU47426.1"/>
    <property type="molecule type" value="Genomic_DNA"/>
</dbReference>